<evidence type="ECO:0000256" key="6">
    <source>
        <dbReference type="ARBA" id="ARBA00022692"/>
    </source>
</evidence>
<evidence type="ECO:0000256" key="13">
    <source>
        <dbReference type="ARBA" id="ARBA00023237"/>
    </source>
</evidence>
<keyword evidence="12 16" id="KW-0675">Receptor</keyword>
<evidence type="ECO:0000313" key="16">
    <source>
        <dbReference type="EMBL" id="MVM94249.1"/>
    </source>
</evidence>
<dbReference type="InterPro" id="IPR037066">
    <property type="entry name" value="Plug_dom_sf"/>
</dbReference>
<dbReference type="PANTHER" id="PTHR32552:SF89">
    <property type="entry name" value="CATECHOLATE SIDEROPHORE RECEPTOR FIU"/>
    <property type="match status" value="1"/>
</dbReference>
<dbReference type="GO" id="GO:0015344">
    <property type="term" value="F:siderophore uptake transmembrane transporter activity"/>
    <property type="evidence" value="ECO:0007669"/>
    <property type="project" value="TreeGrafter"/>
</dbReference>
<dbReference type="Pfam" id="PF07715">
    <property type="entry name" value="Plug"/>
    <property type="match status" value="1"/>
</dbReference>
<evidence type="ECO:0000256" key="8">
    <source>
        <dbReference type="ARBA" id="ARBA00023004"/>
    </source>
</evidence>
<evidence type="ECO:0000256" key="9">
    <source>
        <dbReference type="ARBA" id="ARBA00023065"/>
    </source>
</evidence>
<comment type="similarity">
    <text evidence="2 14">Belongs to the TonB-dependent receptor family.</text>
</comment>
<evidence type="ECO:0000259" key="15">
    <source>
        <dbReference type="Pfam" id="PF07715"/>
    </source>
</evidence>
<keyword evidence="8" id="KW-0408">Iron</keyword>
<dbReference type="AlphaFoldDB" id="A0A6I4HX68"/>
<keyword evidence="9" id="KW-0406">Ion transport</keyword>
<comment type="subcellular location">
    <subcellularLocation>
        <location evidence="1 14">Cell outer membrane</location>
        <topology evidence="1 14">Multi-pass membrane protein</topology>
    </subcellularLocation>
</comment>
<evidence type="ECO:0000256" key="12">
    <source>
        <dbReference type="ARBA" id="ARBA00023170"/>
    </source>
</evidence>
<keyword evidence="4 14" id="KW-1134">Transmembrane beta strand</keyword>
<dbReference type="SUPFAM" id="SSF56935">
    <property type="entry name" value="Porins"/>
    <property type="match status" value="1"/>
</dbReference>
<gene>
    <name evidence="16" type="ORF">GNY86_22200</name>
</gene>
<keyword evidence="13 14" id="KW-0998">Cell outer membrane</keyword>
<organism evidence="16 17">
    <name type="scientific">Acinetobacter baumannii</name>
    <dbReference type="NCBI Taxonomy" id="470"/>
    <lineage>
        <taxon>Bacteria</taxon>
        <taxon>Pseudomonadati</taxon>
        <taxon>Pseudomonadota</taxon>
        <taxon>Gammaproteobacteria</taxon>
        <taxon>Moraxellales</taxon>
        <taxon>Moraxellaceae</taxon>
        <taxon>Acinetobacter</taxon>
        <taxon>Acinetobacter calcoaceticus/baumannii complex</taxon>
    </lineage>
</organism>
<dbReference type="PANTHER" id="PTHR32552">
    <property type="entry name" value="FERRICHROME IRON RECEPTOR-RELATED"/>
    <property type="match status" value="1"/>
</dbReference>
<evidence type="ECO:0000256" key="3">
    <source>
        <dbReference type="ARBA" id="ARBA00022448"/>
    </source>
</evidence>
<comment type="caution">
    <text evidence="16">The sequence shown here is derived from an EMBL/GenBank/DDBJ whole genome shotgun (WGS) entry which is preliminary data.</text>
</comment>
<protein>
    <submittedName>
        <fullName evidence="16">TonB-dependent receptor plug domain-containing protein</fullName>
    </submittedName>
</protein>
<dbReference type="GO" id="GO:0009279">
    <property type="term" value="C:cell outer membrane"/>
    <property type="evidence" value="ECO:0007669"/>
    <property type="project" value="UniProtKB-SubCell"/>
</dbReference>
<name>A0A6I4HX68_ACIBA</name>
<evidence type="ECO:0000256" key="2">
    <source>
        <dbReference type="ARBA" id="ARBA00009810"/>
    </source>
</evidence>
<evidence type="ECO:0000256" key="10">
    <source>
        <dbReference type="ARBA" id="ARBA00023077"/>
    </source>
</evidence>
<keyword evidence="6 14" id="KW-0812">Transmembrane</keyword>
<evidence type="ECO:0000256" key="1">
    <source>
        <dbReference type="ARBA" id="ARBA00004571"/>
    </source>
</evidence>
<dbReference type="RefSeq" id="WP_157010985.1">
    <property type="nucleotide sequence ID" value="NZ_WPIP01000591.1"/>
</dbReference>
<feature type="non-terminal residue" evidence="16">
    <location>
        <position position="1"/>
    </location>
</feature>
<dbReference type="Proteomes" id="UP000439424">
    <property type="component" value="Unassembled WGS sequence"/>
</dbReference>
<evidence type="ECO:0000256" key="11">
    <source>
        <dbReference type="ARBA" id="ARBA00023136"/>
    </source>
</evidence>
<keyword evidence="10" id="KW-0798">TonB box</keyword>
<dbReference type="InterPro" id="IPR039426">
    <property type="entry name" value="TonB-dep_rcpt-like"/>
</dbReference>
<dbReference type="Gene3D" id="2.170.130.10">
    <property type="entry name" value="TonB-dependent receptor, plug domain"/>
    <property type="match status" value="1"/>
</dbReference>
<evidence type="ECO:0000256" key="4">
    <source>
        <dbReference type="ARBA" id="ARBA00022452"/>
    </source>
</evidence>
<sequence length="179" mass="18591">DQSANSKFVAPLLDTPKSVSVISKQFIEDTKVTTLADALRTVPGITLGAGEGGNPNGDRPFIRGYSSESSMYIDGIRNSTSQNREMFAVEQVEVTKGSASAMGGAGSVGGSINMISKVAKKGDFLEGSVAAGTDNYQRITLDGNKDFGNGIAARVAVLGHQNEKAGQSNGAEYKRVGIA</sequence>
<evidence type="ECO:0000256" key="14">
    <source>
        <dbReference type="PROSITE-ProRule" id="PRU01360"/>
    </source>
</evidence>
<feature type="domain" description="TonB-dependent receptor plug" evidence="15">
    <location>
        <begin position="12"/>
        <end position="110"/>
    </location>
</feature>
<dbReference type="FunFam" id="2.170.130.10:FF:000001">
    <property type="entry name" value="Catecholate siderophore TonB-dependent receptor"/>
    <property type="match status" value="1"/>
</dbReference>
<keyword evidence="11 14" id="KW-0472">Membrane</keyword>
<evidence type="ECO:0000256" key="5">
    <source>
        <dbReference type="ARBA" id="ARBA00022496"/>
    </source>
</evidence>
<dbReference type="GO" id="GO:0015891">
    <property type="term" value="P:siderophore transport"/>
    <property type="evidence" value="ECO:0007669"/>
    <property type="project" value="UniProtKB-ARBA"/>
</dbReference>
<evidence type="ECO:0000256" key="7">
    <source>
        <dbReference type="ARBA" id="ARBA00022729"/>
    </source>
</evidence>
<reference evidence="16 17" key="1">
    <citation type="submission" date="2019-11" db="EMBL/GenBank/DDBJ databases">
        <title>Multidrug-resistant Acinetobacter baumannii moving toward extensively drug-resistant over fifteen years in South of Brazil.</title>
        <authorList>
            <person name="Fedrigo N.H."/>
            <person name="Cerdeira L."/>
            <person name="Fuga B."/>
            <person name="Marini P.V.B."/>
            <person name="Shinohara D.R."/>
            <person name="Carrara-Marroni F.E."/>
            <person name="Lincopan N."/>
            <person name="Tognim M.C.B."/>
        </authorList>
    </citation>
    <scope>NUCLEOTIDE SEQUENCE [LARGE SCALE GENOMIC DNA]</scope>
    <source>
        <strain evidence="16 17">Ac576</strain>
    </source>
</reference>
<dbReference type="PROSITE" id="PS52016">
    <property type="entry name" value="TONB_DEPENDENT_REC_3"/>
    <property type="match status" value="1"/>
</dbReference>
<dbReference type="InterPro" id="IPR012910">
    <property type="entry name" value="Plug_dom"/>
</dbReference>
<dbReference type="EMBL" id="WPIP01000591">
    <property type="protein sequence ID" value="MVM94249.1"/>
    <property type="molecule type" value="Genomic_DNA"/>
</dbReference>
<proteinExistence type="inferred from homology"/>
<keyword evidence="7" id="KW-0732">Signal</keyword>
<evidence type="ECO:0000313" key="17">
    <source>
        <dbReference type="Proteomes" id="UP000439424"/>
    </source>
</evidence>
<accession>A0A6I4HX68</accession>
<keyword evidence="3 14" id="KW-0813">Transport</keyword>
<keyword evidence="5" id="KW-0410">Iron transport</keyword>
<feature type="non-terminal residue" evidence="16">
    <location>
        <position position="179"/>
    </location>
</feature>